<gene>
    <name evidence="2" type="ORF">M0812_08765</name>
</gene>
<proteinExistence type="predicted"/>
<feature type="compositionally biased region" description="Acidic residues" evidence="1">
    <location>
        <begin position="990"/>
        <end position="1002"/>
    </location>
</feature>
<feature type="compositionally biased region" description="Acidic residues" evidence="1">
    <location>
        <begin position="302"/>
        <end position="311"/>
    </location>
</feature>
<feature type="compositionally biased region" description="Basic and acidic residues" evidence="1">
    <location>
        <begin position="637"/>
        <end position="670"/>
    </location>
</feature>
<feature type="compositionally biased region" description="Low complexity" evidence="1">
    <location>
        <begin position="276"/>
        <end position="301"/>
    </location>
</feature>
<feature type="compositionally biased region" description="Polar residues" evidence="1">
    <location>
        <begin position="386"/>
        <end position="413"/>
    </location>
</feature>
<feature type="compositionally biased region" description="Low complexity" evidence="1">
    <location>
        <begin position="686"/>
        <end position="700"/>
    </location>
</feature>
<dbReference type="InterPro" id="IPR036872">
    <property type="entry name" value="CH_dom_sf"/>
</dbReference>
<dbReference type="SUPFAM" id="SSF47576">
    <property type="entry name" value="Calponin-homology domain, CH-domain"/>
    <property type="match status" value="1"/>
</dbReference>
<feature type="compositionally biased region" description="Basic and acidic residues" evidence="1">
    <location>
        <begin position="784"/>
        <end position="794"/>
    </location>
</feature>
<feature type="compositionally biased region" description="Basic and acidic residues" evidence="1">
    <location>
        <begin position="959"/>
        <end position="971"/>
    </location>
</feature>
<feature type="compositionally biased region" description="Basic and acidic residues" evidence="1">
    <location>
        <begin position="840"/>
        <end position="850"/>
    </location>
</feature>
<organism evidence="2 3">
    <name type="scientific">Anaeramoeba flamelloides</name>
    <dbReference type="NCBI Taxonomy" id="1746091"/>
    <lineage>
        <taxon>Eukaryota</taxon>
        <taxon>Metamonada</taxon>
        <taxon>Anaeramoebidae</taxon>
        <taxon>Anaeramoeba</taxon>
    </lineage>
</organism>
<feature type="compositionally biased region" description="Low complexity" evidence="1">
    <location>
        <begin position="808"/>
        <end position="821"/>
    </location>
</feature>
<reference evidence="2" key="1">
    <citation type="submission" date="2022-08" db="EMBL/GenBank/DDBJ databases">
        <title>Novel sulphate-reducing endosymbionts in the free-living metamonad Anaeramoeba.</title>
        <authorList>
            <person name="Jerlstrom-Hultqvist J."/>
            <person name="Cepicka I."/>
            <person name="Gallot-Lavallee L."/>
            <person name="Salas-Leiva D."/>
            <person name="Curtis B.A."/>
            <person name="Zahonova K."/>
            <person name="Pipaliya S."/>
            <person name="Dacks J."/>
            <person name="Roger A.J."/>
        </authorList>
    </citation>
    <scope>NUCLEOTIDE SEQUENCE</scope>
    <source>
        <strain evidence="2">Busselton2</strain>
    </source>
</reference>
<evidence type="ECO:0000313" key="3">
    <source>
        <dbReference type="Proteomes" id="UP001146793"/>
    </source>
</evidence>
<name>A0AAV7ZW54_9EUKA</name>
<feature type="compositionally biased region" description="Low complexity" evidence="1">
    <location>
        <begin position="516"/>
        <end position="530"/>
    </location>
</feature>
<feature type="compositionally biased region" description="Low complexity" evidence="1">
    <location>
        <begin position="601"/>
        <end position="615"/>
    </location>
</feature>
<sequence length="1406" mass="163292">MSRFFPTLEKFDLGTLRGKLNKKKHKELLSDREIIVEWVRKLLLKPELEMDEIFDIKGLVLMQIVNVLRPTEKIKMVMSKLAAHQTTQNLQSYQKSLVEDFGYNKNELFEITTLLNDRSLSRRAFVPSLTFLYHYFEKNGFKVKKSKQFRAMYFTKQDLKTDNKLKKQMKKKDPNKTYFLYENEIFNEMKDEYTDSNKSGSSQSDDNSSLSTSESENGSGREENKKKEKEKEKEENSKSEKSDTSSNWKFDTNDSTNSEPSNSEGNEKEVQANDFSSDLSNSIKEKSSSSSEMSSSSLVSDFELEAEEEDDERNKKKRRNRKQLINQEVIKEDIQTKEKESKLGENQEKEEDNKSASEKERENEKNEKDKKRSNSKSEKSGTSSNIEFDTNDSINSEPSNSEGIENKGQTNDFSSDLSNSIKEKSSSSSEMSSSSLVSDFGLEAEEEDDEENKKKRRNRKQLINQEVIKEDIQIKEKESKFGINREKEDNKGNNEKDRQANDFSSDHRNSIKKKSSSSSEISTSSLGSDFGLEDDDSDDENRNRNGKRKKYLMKEDMQNKIKEDKLEKNRESRDNELENESKDQMNDFSSELSNSVKEKSYSSSEISTSSLGSDFGLEDDDSDDGKRNGNGKRKKYLMKEDMQNKVKEDKLEKNRESRDNELENESKDQTNDFSSELSNSIKEKTSSSSEISTSSLGSDFGLEDDDSDDENRNRNGRRNKDIIREGIQNREKELKVEKNKGKEESESGSVTDSENEHENGKPTSLSDTEFSSDVPINPNLSNNKDYKIKEHQDEFSSELSNSIKEKTSSSSGISTPSSKSDSALEDDDSDDRNRNRNGRGNKDIIKEGIPKKGKVNNKSKNEDDEFVDYKEFGNSKEERKLIKILKNLKKQRENKEKIYVKLEKKFQKIKTESDQNKKNKNKFGNSSFSSIFESEEMDLQNNEEPRERLSRYVTIKTDLQQDKDESDEKNQNRGKSKNIKKTKNFNFFTSEEEESESGSEGEDQQKKQEGKNNSKKENLSVVTSYQDFLNYLQISMEEIYPKPLNKYLNRDSIQMIQRELACEQKMQSKNLEPFMISYIYYLRFEEKVERLICLAKNTGVFKELKHDFSKKKILEFQNGLRSIERNFDLARIQSIKWTRIGECFHKLDVDNTGTGMYRTGKIWFEKNNCCVAVHGVGSAFKVDWKKNKNLKIFVDTSDLRSFMITNGKHEKIWLRAKSAHQKRVIVFLLLIYYTSKGKNALIGNNKIIKKNWKVPNEDDLDLSVLPPYISPEKDELKYLMTKKIIKNSLFVSGKGAKHLRKRLWKKRKVFFLIHVVVPKTVCFDPALLIIERNSFTLRVGKKVRIYRFHFKNNSQFIANQKNGRIFTLTTNKKTKKSTFIAKSNFDRDFLLSTLEYFNEIFLKDNY</sequence>
<feature type="compositionally biased region" description="Low complexity" evidence="1">
    <location>
        <begin position="414"/>
        <end position="439"/>
    </location>
</feature>
<feature type="compositionally biased region" description="Basic and acidic residues" evidence="1">
    <location>
        <begin position="1003"/>
        <end position="1016"/>
    </location>
</feature>
<feature type="region of interest" description="Disordered" evidence="1">
    <location>
        <begin position="193"/>
        <end position="871"/>
    </location>
</feature>
<protein>
    <submittedName>
        <fullName evidence="2">Uncharacterized protein</fullName>
    </submittedName>
</protein>
<feature type="compositionally biased region" description="Low complexity" evidence="1">
    <location>
        <begin position="196"/>
        <end position="218"/>
    </location>
</feature>
<feature type="compositionally biased region" description="Basic residues" evidence="1">
    <location>
        <begin position="972"/>
        <end position="983"/>
    </location>
</feature>
<dbReference type="EMBL" id="JANTQA010000021">
    <property type="protein sequence ID" value="KAJ3446228.1"/>
    <property type="molecule type" value="Genomic_DNA"/>
</dbReference>
<feature type="region of interest" description="Disordered" evidence="1">
    <location>
        <begin position="908"/>
        <end position="1016"/>
    </location>
</feature>
<feature type="compositionally biased region" description="Basic and acidic residues" evidence="1">
    <location>
        <begin position="467"/>
        <end position="509"/>
    </location>
</feature>
<evidence type="ECO:0000313" key="2">
    <source>
        <dbReference type="EMBL" id="KAJ3446228.1"/>
    </source>
</evidence>
<feature type="compositionally biased region" description="Polar residues" evidence="1">
    <location>
        <begin position="761"/>
        <end position="771"/>
    </location>
</feature>
<accession>A0AAV7ZW54</accession>
<feature type="compositionally biased region" description="Basic and acidic residues" evidence="1">
    <location>
        <begin position="908"/>
        <end position="917"/>
    </location>
</feature>
<comment type="caution">
    <text evidence="2">The sequence shown here is derived from an EMBL/GenBank/DDBJ whole genome shotgun (WGS) entry which is preliminary data.</text>
</comment>
<dbReference type="Proteomes" id="UP001146793">
    <property type="component" value="Unassembled WGS sequence"/>
</dbReference>
<feature type="compositionally biased region" description="Basic and acidic residues" evidence="1">
    <location>
        <begin position="710"/>
        <end position="745"/>
    </location>
</feature>
<feature type="compositionally biased region" description="Basic and acidic residues" evidence="1">
    <location>
        <begin position="329"/>
        <end position="379"/>
    </location>
</feature>
<feature type="compositionally biased region" description="Polar residues" evidence="1">
    <location>
        <begin position="244"/>
        <end position="264"/>
    </location>
</feature>
<evidence type="ECO:0000256" key="1">
    <source>
        <dbReference type="SAM" id="MobiDB-lite"/>
    </source>
</evidence>
<feature type="compositionally biased region" description="Low complexity" evidence="1">
    <location>
        <begin position="922"/>
        <end position="932"/>
    </location>
</feature>
<feature type="compositionally biased region" description="Basic and acidic residues" evidence="1">
    <location>
        <begin position="219"/>
        <end position="243"/>
    </location>
</feature>
<feature type="compositionally biased region" description="Basic and acidic residues" evidence="1">
    <location>
        <begin position="552"/>
        <end position="585"/>
    </location>
</feature>